<sequence length="344" mass="38936">MLLKIFSRGKGSGNAPIDYLLGDDYISEGKLRAGARIVSGNPLVTQAMINSSNFARRYTAGVLSFEEAPDSISEADKQAIIQDFEKAMFAGMAHDRYNLLWVEHTDKLNHKTGKPRLELNFLIPNTELYTGKRLQPYYHGQDAKYFRAWQTLTNNRFKLSDPDDVSHARLINPYDSNQSPKTSYKSLKTQIEAYLGFKLMSGKLKKREDVVKELESMPEIGLTVTRQSAKFISVIPADGQKPIRLKGFVFDESFDFANYQAKQIADPSNTTTPNAKKETIASKNERTKRAQADFTGIYAHKAEQNAKKYHIGADELGWVAKPIDTQPKRIEPEKPKYSSPKPRY</sequence>
<accession>A0AAD0EY72</accession>
<feature type="compositionally biased region" description="Basic and acidic residues" evidence="1">
    <location>
        <begin position="275"/>
        <end position="286"/>
    </location>
</feature>
<geneLocation type="plasmid" evidence="2">
    <name>pYHS2</name>
</geneLocation>
<evidence type="ECO:0008006" key="3">
    <source>
        <dbReference type="Google" id="ProtNLM"/>
    </source>
</evidence>
<name>A0AAD0EY72_FAUOS</name>
<proteinExistence type="predicted"/>
<feature type="region of interest" description="Disordered" evidence="1">
    <location>
        <begin position="266"/>
        <end position="286"/>
    </location>
</feature>
<evidence type="ECO:0000313" key="2">
    <source>
        <dbReference type="EMBL" id="ATQ84260.1"/>
    </source>
</evidence>
<reference evidence="2" key="1">
    <citation type="submission" date="2017-10" db="EMBL/GenBank/DDBJ databases">
        <title>Complete Genome Sequence from Moraxella oslensis YHS isolated from human skin.</title>
        <authorList>
            <person name="Lee K."/>
            <person name="Lim J.Y."/>
            <person name="Hwang I."/>
        </authorList>
    </citation>
    <scope>NUCLEOTIDE SEQUENCE</scope>
    <source>
        <strain evidence="2">YHS</strain>
        <plasmid evidence="2">pYHS2</plasmid>
    </source>
</reference>
<feature type="region of interest" description="Disordered" evidence="1">
    <location>
        <begin position="321"/>
        <end position="344"/>
    </location>
</feature>
<gene>
    <name evidence="2" type="ORF">YHS_09960</name>
</gene>
<keyword evidence="2" id="KW-0614">Plasmid</keyword>
<organism evidence="2">
    <name type="scientific">Faucicola osloensis</name>
    <name type="common">Moraxella osloensis</name>
    <dbReference type="NCBI Taxonomy" id="34062"/>
    <lineage>
        <taxon>Bacteria</taxon>
        <taxon>Pseudomonadati</taxon>
        <taxon>Pseudomonadota</taxon>
        <taxon>Gammaproteobacteria</taxon>
        <taxon>Moraxellales</taxon>
        <taxon>Moraxellaceae</taxon>
        <taxon>Faucicola</taxon>
    </lineage>
</organism>
<dbReference type="EMBL" id="CP024178">
    <property type="protein sequence ID" value="ATQ84260.1"/>
    <property type="molecule type" value="Genomic_DNA"/>
</dbReference>
<dbReference type="AlphaFoldDB" id="A0AAD0EY72"/>
<evidence type="ECO:0000256" key="1">
    <source>
        <dbReference type="SAM" id="MobiDB-lite"/>
    </source>
</evidence>
<protein>
    <recommendedName>
        <fullName evidence="3">Mobilization protein</fullName>
    </recommendedName>
</protein>
<feature type="compositionally biased region" description="Basic and acidic residues" evidence="1">
    <location>
        <begin position="326"/>
        <end position="336"/>
    </location>
</feature>